<dbReference type="AlphaFoldDB" id="A0A8H7CGV7"/>
<gene>
    <name evidence="2" type="ORF">MVEN_02246300</name>
</gene>
<keyword evidence="3" id="KW-1185">Reference proteome</keyword>
<sequence length="283" mass="30858">MLPKAFLLASSGSALATVMEFGQRGGTPRIRNKYTGDTVYAAGLVYTVLNNFFFQCLKGTSMTTVSSSSTTTVSTSKSTTTTTSTASGPAPTGFVTTIGTKFTLNGARYTVVGCDPSFIETWVQLVTAMYSRSNAYWPVLLGYSADDIDRAFADIARLTGIRVIIALTNNWFDFGGMDVYTAQLLGSGQRVLHQSHRYWARSALTLRTFHMYSDSWSESANDVAWGSQWINDHAAVMTAQNKSVITEEFGLTTSARNTSYATWYSTVFSSGLTGDLVWCVVMN</sequence>
<dbReference type="SUPFAM" id="SSF51445">
    <property type="entry name" value="(Trans)glycosidases"/>
    <property type="match status" value="1"/>
</dbReference>
<dbReference type="Proteomes" id="UP000620124">
    <property type="component" value="Unassembled WGS sequence"/>
</dbReference>
<name>A0A8H7CGV7_9AGAR</name>
<accession>A0A8H7CGV7</accession>
<dbReference type="GO" id="GO:0016985">
    <property type="term" value="F:mannan endo-1,4-beta-mannosidase activity"/>
    <property type="evidence" value="ECO:0007669"/>
    <property type="project" value="UniProtKB-EC"/>
</dbReference>
<reference evidence="2" key="1">
    <citation type="submission" date="2020-05" db="EMBL/GenBank/DDBJ databases">
        <title>Mycena genomes resolve the evolution of fungal bioluminescence.</title>
        <authorList>
            <person name="Tsai I.J."/>
        </authorList>
    </citation>
    <scope>NUCLEOTIDE SEQUENCE</scope>
    <source>
        <strain evidence="2">CCC161011</strain>
    </source>
</reference>
<protein>
    <submittedName>
        <fullName evidence="2">Glycoside hydrolase family 5 protein</fullName>
    </submittedName>
</protein>
<dbReference type="EMBL" id="JACAZI010000025">
    <property type="protein sequence ID" value="KAF7334963.1"/>
    <property type="molecule type" value="Genomic_DNA"/>
</dbReference>
<dbReference type="OrthoDB" id="406631at2759"/>
<comment type="caution">
    <text evidence="2">The sequence shown here is derived from an EMBL/GenBank/DDBJ whole genome shotgun (WGS) entry which is preliminary data.</text>
</comment>
<evidence type="ECO:0000256" key="1">
    <source>
        <dbReference type="SAM" id="MobiDB-lite"/>
    </source>
</evidence>
<dbReference type="PANTHER" id="PTHR31451">
    <property type="match status" value="1"/>
</dbReference>
<dbReference type="GO" id="GO:0005576">
    <property type="term" value="C:extracellular region"/>
    <property type="evidence" value="ECO:0007669"/>
    <property type="project" value="UniProtKB-SubCell"/>
</dbReference>
<dbReference type="PANTHER" id="PTHR31451:SF39">
    <property type="entry name" value="MANNAN ENDO-1,4-BETA-MANNOSIDASE 1"/>
    <property type="match status" value="1"/>
</dbReference>
<evidence type="ECO:0000313" key="3">
    <source>
        <dbReference type="Proteomes" id="UP000620124"/>
    </source>
</evidence>
<dbReference type="InterPro" id="IPR017853">
    <property type="entry name" value="GH"/>
</dbReference>
<evidence type="ECO:0000313" key="2">
    <source>
        <dbReference type="EMBL" id="KAF7334963.1"/>
    </source>
</evidence>
<dbReference type="InterPro" id="IPR045053">
    <property type="entry name" value="MAN-like"/>
</dbReference>
<organism evidence="2 3">
    <name type="scientific">Mycena venus</name>
    <dbReference type="NCBI Taxonomy" id="2733690"/>
    <lineage>
        <taxon>Eukaryota</taxon>
        <taxon>Fungi</taxon>
        <taxon>Dikarya</taxon>
        <taxon>Basidiomycota</taxon>
        <taxon>Agaricomycotina</taxon>
        <taxon>Agaricomycetes</taxon>
        <taxon>Agaricomycetidae</taxon>
        <taxon>Agaricales</taxon>
        <taxon>Marasmiineae</taxon>
        <taxon>Mycenaceae</taxon>
        <taxon>Mycena</taxon>
    </lineage>
</organism>
<dbReference type="Gene3D" id="3.20.20.80">
    <property type="entry name" value="Glycosidases"/>
    <property type="match status" value="2"/>
</dbReference>
<feature type="compositionally biased region" description="Low complexity" evidence="1">
    <location>
        <begin position="64"/>
        <end position="87"/>
    </location>
</feature>
<feature type="region of interest" description="Disordered" evidence="1">
    <location>
        <begin position="64"/>
        <end position="88"/>
    </location>
</feature>
<proteinExistence type="predicted"/>
<keyword evidence="2" id="KW-0378">Hydrolase</keyword>